<protein>
    <submittedName>
        <fullName evidence="1">Uncharacterized protein</fullName>
    </submittedName>
</protein>
<reference evidence="1 2" key="1">
    <citation type="submission" date="2020-11" db="EMBL/GenBank/DDBJ databases">
        <title>A novel isolate from a Black sea contaminated sediment with potential to produce alkanes: Plantactinospora alkalitolerans sp. nov.</title>
        <authorList>
            <person name="Carro L."/>
            <person name="Veyisoglu A."/>
            <person name="Guven K."/>
            <person name="Schumann P."/>
            <person name="Klenk H.-P."/>
            <person name="Sahin N."/>
        </authorList>
    </citation>
    <scope>NUCLEOTIDE SEQUENCE [LARGE SCALE GENOMIC DNA]</scope>
    <source>
        <strain evidence="1 2">S1510</strain>
    </source>
</reference>
<evidence type="ECO:0000313" key="2">
    <source>
        <dbReference type="Proteomes" id="UP000638560"/>
    </source>
</evidence>
<dbReference type="EMBL" id="JADPUN010000002">
    <property type="protein sequence ID" value="MBF9127386.1"/>
    <property type="molecule type" value="Genomic_DNA"/>
</dbReference>
<gene>
    <name evidence="1" type="ORF">I0C86_00010</name>
</gene>
<accession>A0ABS0GMG3</accession>
<sequence>MRPVATSWCALPDLVETAMRVGDTARARPIPPGLTDWATYIRSPVPSALLLRRQALLDDGGLAYREPSRPGAGYW</sequence>
<proteinExistence type="predicted"/>
<evidence type="ECO:0000313" key="1">
    <source>
        <dbReference type="EMBL" id="MBF9127386.1"/>
    </source>
</evidence>
<organism evidence="1 2">
    <name type="scientific">Plantactinospora alkalitolerans</name>
    <dbReference type="NCBI Taxonomy" id="2789879"/>
    <lineage>
        <taxon>Bacteria</taxon>
        <taxon>Bacillati</taxon>
        <taxon>Actinomycetota</taxon>
        <taxon>Actinomycetes</taxon>
        <taxon>Micromonosporales</taxon>
        <taxon>Micromonosporaceae</taxon>
        <taxon>Plantactinospora</taxon>
    </lineage>
</organism>
<dbReference type="RefSeq" id="WP_196199056.1">
    <property type="nucleotide sequence ID" value="NZ_JADPUN010000002.1"/>
</dbReference>
<comment type="caution">
    <text evidence="1">The sequence shown here is derived from an EMBL/GenBank/DDBJ whole genome shotgun (WGS) entry which is preliminary data.</text>
</comment>
<dbReference type="Proteomes" id="UP000638560">
    <property type="component" value="Unassembled WGS sequence"/>
</dbReference>
<name>A0ABS0GMG3_9ACTN</name>
<keyword evidence="2" id="KW-1185">Reference proteome</keyword>